<comment type="caution">
    <text evidence="2">The sequence shown here is derived from an EMBL/GenBank/DDBJ whole genome shotgun (WGS) entry which is preliminary data.</text>
</comment>
<evidence type="ECO:0000313" key="2">
    <source>
        <dbReference type="EMBL" id="KAJ7019188.1"/>
    </source>
</evidence>
<gene>
    <name evidence="2" type="ORF">C8F04DRAFT_1276567</name>
</gene>
<keyword evidence="3" id="KW-1185">Reference proteome</keyword>
<sequence>MCGHARIFAISLPPSPFLTSPAAVNAHTRRIECAGAGASHSISFPRLPRPHIPASTQPIFSPLVSLAFAYTAAAAHAPIEPMRDGTDLALDGDAAPHSDAMCVRRVRADSPQVLLAPCSLPTPPSHASSPSAPIPEPPQVRTYVALQ</sequence>
<reference evidence="2" key="1">
    <citation type="submission" date="2023-03" db="EMBL/GenBank/DDBJ databases">
        <title>Massive genome expansion in bonnet fungi (Mycena s.s.) driven by repeated elements and novel gene families across ecological guilds.</title>
        <authorList>
            <consortium name="Lawrence Berkeley National Laboratory"/>
            <person name="Harder C.B."/>
            <person name="Miyauchi S."/>
            <person name="Viragh M."/>
            <person name="Kuo A."/>
            <person name="Thoen E."/>
            <person name="Andreopoulos B."/>
            <person name="Lu D."/>
            <person name="Skrede I."/>
            <person name="Drula E."/>
            <person name="Henrissat B."/>
            <person name="Morin E."/>
            <person name="Kohler A."/>
            <person name="Barry K."/>
            <person name="LaButti K."/>
            <person name="Morin E."/>
            <person name="Salamov A."/>
            <person name="Lipzen A."/>
            <person name="Mereny Z."/>
            <person name="Hegedus B."/>
            <person name="Baldrian P."/>
            <person name="Stursova M."/>
            <person name="Weitz H."/>
            <person name="Taylor A."/>
            <person name="Grigoriev I.V."/>
            <person name="Nagy L.G."/>
            <person name="Martin F."/>
            <person name="Kauserud H."/>
        </authorList>
    </citation>
    <scope>NUCLEOTIDE SEQUENCE</scope>
    <source>
        <strain evidence="2">CBHHK200</strain>
    </source>
</reference>
<dbReference type="Proteomes" id="UP001218188">
    <property type="component" value="Unassembled WGS sequence"/>
</dbReference>
<dbReference type="AlphaFoldDB" id="A0AAD6S2C8"/>
<dbReference type="EMBL" id="JARJCM010000303">
    <property type="protein sequence ID" value="KAJ7019188.1"/>
    <property type="molecule type" value="Genomic_DNA"/>
</dbReference>
<feature type="region of interest" description="Disordered" evidence="1">
    <location>
        <begin position="118"/>
        <end position="140"/>
    </location>
</feature>
<accession>A0AAD6S2C8</accession>
<protein>
    <submittedName>
        <fullName evidence="2">Uncharacterized protein</fullName>
    </submittedName>
</protein>
<evidence type="ECO:0000256" key="1">
    <source>
        <dbReference type="SAM" id="MobiDB-lite"/>
    </source>
</evidence>
<name>A0AAD6S2C8_9AGAR</name>
<proteinExistence type="predicted"/>
<evidence type="ECO:0000313" key="3">
    <source>
        <dbReference type="Proteomes" id="UP001218188"/>
    </source>
</evidence>
<organism evidence="2 3">
    <name type="scientific">Mycena alexandri</name>
    <dbReference type="NCBI Taxonomy" id="1745969"/>
    <lineage>
        <taxon>Eukaryota</taxon>
        <taxon>Fungi</taxon>
        <taxon>Dikarya</taxon>
        <taxon>Basidiomycota</taxon>
        <taxon>Agaricomycotina</taxon>
        <taxon>Agaricomycetes</taxon>
        <taxon>Agaricomycetidae</taxon>
        <taxon>Agaricales</taxon>
        <taxon>Marasmiineae</taxon>
        <taxon>Mycenaceae</taxon>
        <taxon>Mycena</taxon>
    </lineage>
</organism>